<keyword evidence="2 6" id="KW-0863">Zinc-finger</keyword>
<dbReference type="Proteomes" id="UP001447188">
    <property type="component" value="Unassembled WGS sequence"/>
</dbReference>
<dbReference type="InterPro" id="IPR051639">
    <property type="entry name" value="BCD1"/>
</dbReference>
<evidence type="ECO:0000256" key="1">
    <source>
        <dbReference type="ARBA" id="ARBA00022723"/>
    </source>
</evidence>
<dbReference type="Pfam" id="PF25790">
    <property type="entry name" value="BCD1"/>
    <property type="match status" value="1"/>
</dbReference>
<reference evidence="9 10" key="1">
    <citation type="submission" date="2024-02" db="EMBL/GenBank/DDBJ databases">
        <title>Discinaceae phylogenomics.</title>
        <authorList>
            <person name="Dirks A.C."/>
            <person name="James T.Y."/>
        </authorList>
    </citation>
    <scope>NUCLEOTIDE SEQUENCE [LARGE SCALE GENOMIC DNA]</scope>
    <source>
        <strain evidence="9 10">ACD0624</strain>
    </source>
</reference>
<evidence type="ECO:0000256" key="6">
    <source>
        <dbReference type="PROSITE-ProRule" id="PRU00453"/>
    </source>
</evidence>
<dbReference type="Gene3D" id="3.30.60.190">
    <property type="match status" value="1"/>
</dbReference>
<evidence type="ECO:0000313" key="9">
    <source>
        <dbReference type="EMBL" id="KAL0640520.1"/>
    </source>
</evidence>
<dbReference type="EMBL" id="JBBBZM010000003">
    <property type="protein sequence ID" value="KAL0640520.1"/>
    <property type="molecule type" value="Genomic_DNA"/>
</dbReference>
<evidence type="ECO:0000256" key="7">
    <source>
        <dbReference type="SAM" id="MobiDB-lite"/>
    </source>
</evidence>
<comment type="function">
    <text evidence="4">Required for box C/D snoRNAs accumulation involved in snoRNA processing, snoRNA transport to the nucleolus and ribosome biogenesis.</text>
</comment>
<name>A0ABR3GX31_9PEZI</name>
<comment type="caution">
    <text evidence="9">The sequence shown here is derived from an EMBL/GenBank/DDBJ whole genome shotgun (WGS) entry which is preliminary data.</text>
</comment>
<evidence type="ECO:0000259" key="8">
    <source>
        <dbReference type="PROSITE" id="PS51083"/>
    </source>
</evidence>
<dbReference type="PROSITE" id="PS51083">
    <property type="entry name" value="ZF_HIT"/>
    <property type="match status" value="1"/>
</dbReference>
<feature type="region of interest" description="Disordered" evidence="7">
    <location>
        <begin position="290"/>
        <end position="331"/>
    </location>
</feature>
<dbReference type="PANTHER" id="PTHR13483">
    <property type="entry name" value="BOX C_D SNORNA PROTEIN 1-RELATED"/>
    <property type="match status" value="1"/>
</dbReference>
<evidence type="ECO:0000256" key="3">
    <source>
        <dbReference type="ARBA" id="ARBA00022833"/>
    </source>
</evidence>
<proteinExistence type="inferred from homology"/>
<dbReference type="CDD" id="cd23023">
    <property type="entry name" value="zf-HIT_BCD1"/>
    <property type="match status" value="1"/>
</dbReference>
<gene>
    <name evidence="9" type="primary">BCD1</name>
    <name evidence="9" type="ORF">Q9L58_000491</name>
</gene>
<organism evidence="9 10">
    <name type="scientific">Discina gigas</name>
    <dbReference type="NCBI Taxonomy" id="1032678"/>
    <lineage>
        <taxon>Eukaryota</taxon>
        <taxon>Fungi</taxon>
        <taxon>Dikarya</taxon>
        <taxon>Ascomycota</taxon>
        <taxon>Pezizomycotina</taxon>
        <taxon>Pezizomycetes</taxon>
        <taxon>Pezizales</taxon>
        <taxon>Discinaceae</taxon>
        <taxon>Discina</taxon>
    </lineage>
</organism>
<protein>
    <submittedName>
        <fullName evidence="9">Box C/D snoRNA accumulation</fullName>
    </submittedName>
</protein>
<dbReference type="InterPro" id="IPR057721">
    <property type="entry name" value="BCD1_alpha/beta"/>
</dbReference>
<evidence type="ECO:0000256" key="2">
    <source>
        <dbReference type="ARBA" id="ARBA00022771"/>
    </source>
</evidence>
<evidence type="ECO:0000313" key="10">
    <source>
        <dbReference type="Proteomes" id="UP001447188"/>
    </source>
</evidence>
<feature type="compositionally biased region" description="Polar residues" evidence="7">
    <location>
        <begin position="305"/>
        <end position="320"/>
    </location>
</feature>
<evidence type="ECO:0000256" key="5">
    <source>
        <dbReference type="ARBA" id="ARBA00049654"/>
    </source>
</evidence>
<dbReference type="InterPro" id="IPR007529">
    <property type="entry name" value="Znf_HIT"/>
</dbReference>
<dbReference type="SUPFAM" id="SSF144232">
    <property type="entry name" value="HIT/MYND zinc finger-like"/>
    <property type="match status" value="1"/>
</dbReference>
<keyword evidence="10" id="KW-1185">Reference proteome</keyword>
<comment type="similarity">
    <text evidence="5">Belongs to the BCD1 family.</text>
</comment>
<keyword evidence="3" id="KW-0862">Zinc</keyword>
<feature type="region of interest" description="Disordered" evidence="7">
    <location>
        <begin position="99"/>
        <end position="120"/>
    </location>
</feature>
<keyword evidence="1" id="KW-0479">Metal-binding</keyword>
<evidence type="ECO:0000256" key="4">
    <source>
        <dbReference type="ARBA" id="ARBA00049598"/>
    </source>
</evidence>
<sequence length="381" mass="41249">MSTAFDLESQSTTSIALTDTTLLSDLCPFCNESPPKYRCPACDSRTCSLKCSNRHKAYKQCSGTRDPTAYVRRSKLTTPTALNRDFNFLAGVERAVTRGSEISTDDGEGSDLTRNAEQKKRQAAQAREMWIEKSGVIVKRAPQGMKRSRENRTDVVKVMETSRLTNAFFHPNNSESRKKSKAEMTKTRFYLKKVGTPANRPTLIPLNPTAELKDCIRGRTVDEYPTIYITTESEHPKGFDIEQSIAAGARGKLEVLEETSRGHIVNMDKLEAAIGPYAGGSKRVVPTVSGAEMETPGKQEDNSSIEDQTALKSENLQSPVGGSAVANGRMKEDGGAQDGLVASALLELIGANGISMEVVGDLGAFKAEAEAPGTVSGETDV</sequence>
<dbReference type="Pfam" id="PF04438">
    <property type="entry name" value="zf-HIT"/>
    <property type="match status" value="1"/>
</dbReference>
<accession>A0ABR3GX31</accession>
<feature type="domain" description="HIT-type" evidence="8">
    <location>
        <begin position="27"/>
        <end position="61"/>
    </location>
</feature>